<name>X1IBA1_9ZZZZ</name>
<feature type="non-terminal residue" evidence="1">
    <location>
        <position position="1"/>
    </location>
</feature>
<comment type="caution">
    <text evidence="1">The sequence shown here is derived from an EMBL/GenBank/DDBJ whole genome shotgun (WGS) entry which is preliminary data.</text>
</comment>
<dbReference type="Pfam" id="PF13385">
    <property type="entry name" value="Laminin_G_3"/>
    <property type="match status" value="1"/>
</dbReference>
<evidence type="ECO:0008006" key="2">
    <source>
        <dbReference type="Google" id="ProtNLM"/>
    </source>
</evidence>
<protein>
    <recommendedName>
        <fullName evidence="2">LamG-like jellyroll fold domain-containing protein</fullName>
    </recommendedName>
</protein>
<sequence length="120" mass="13582">NWHTNGFNWYYWTNRKMYFVMERPGATDSANSIADVVTTNTWQVLGLTRSGNDVRFYLNGIDVTDWSGFAVDMVPNPGNLFIGTHSAASGFLPGYIDFVLFFRDIALSPTQMVGWAERTL</sequence>
<dbReference type="InterPro" id="IPR013320">
    <property type="entry name" value="ConA-like_dom_sf"/>
</dbReference>
<reference evidence="1" key="1">
    <citation type="journal article" date="2014" name="Front. Microbiol.">
        <title>High frequency of phylogenetically diverse reductive dehalogenase-homologous genes in deep subseafloor sedimentary metagenomes.</title>
        <authorList>
            <person name="Kawai M."/>
            <person name="Futagami T."/>
            <person name="Toyoda A."/>
            <person name="Takaki Y."/>
            <person name="Nishi S."/>
            <person name="Hori S."/>
            <person name="Arai W."/>
            <person name="Tsubouchi T."/>
            <person name="Morono Y."/>
            <person name="Uchiyama I."/>
            <person name="Ito T."/>
            <person name="Fujiyama A."/>
            <person name="Inagaki F."/>
            <person name="Takami H."/>
        </authorList>
    </citation>
    <scope>NUCLEOTIDE SEQUENCE</scope>
    <source>
        <strain evidence="1">Expedition CK06-06</strain>
    </source>
</reference>
<accession>X1IBA1</accession>
<proteinExistence type="predicted"/>
<dbReference type="Gene3D" id="2.60.120.200">
    <property type="match status" value="1"/>
</dbReference>
<organism evidence="1">
    <name type="scientific">marine sediment metagenome</name>
    <dbReference type="NCBI Taxonomy" id="412755"/>
    <lineage>
        <taxon>unclassified sequences</taxon>
        <taxon>metagenomes</taxon>
        <taxon>ecological metagenomes</taxon>
    </lineage>
</organism>
<gene>
    <name evidence="1" type="ORF">S03H2_64573</name>
</gene>
<dbReference type="SUPFAM" id="SSF49899">
    <property type="entry name" value="Concanavalin A-like lectins/glucanases"/>
    <property type="match status" value="1"/>
</dbReference>
<evidence type="ECO:0000313" key="1">
    <source>
        <dbReference type="EMBL" id="GAH79691.1"/>
    </source>
</evidence>
<dbReference type="EMBL" id="BARU01041960">
    <property type="protein sequence ID" value="GAH79691.1"/>
    <property type="molecule type" value="Genomic_DNA"/>
</dbReference>
<dbReference type="AlphaFoldDB" id="X1IBA1"/>